<name>A0A222EN39_9MOLU</name>
<dbReference type="Pfam" id="PF08402">
    <property type="entry name" value="TOBE_2"/>
    <property type="match status" value="1"/>
</dbReference>
<dbReference type="Proteomes" id="UP000203229">
    <property type="component" value="Chromosome"/>
</dbReference>
<dbReference type="PROSITE" id="PS50893">
    <property type="entry name" value="ABC_TRANSPORTER_2"/>
    <property type="match status" value="1"/>
</dbReference>
<evidence type="ECO:0000256" key="1">
    <source>
        <dbReference type="ARBA" id="ARBA00022448"/>
    </source>
</evidence>
<dbReference type="InterPro" id="IPR027417">
    <property type="entry name" value="P-loop_NTPase"/>
</dbReference>
<dbReference type="SUPFAM" id="SSF52540">
    <property type="entry name" value="P-loop containing nucleoside triphosphate hydrolases"/>
    <property type="match status" value="1"/>
</dbReference>
<proteinExistence type="predicted"/>
<dbReference type="EMBL" id="CP022535">
    <property type="protein sequence ID" value="ASP27895.1"/>
    <property type="molecule type" value="Genomic_DNA"/>
</dbReference>
<evidence type="ECO:0000313" key="6">
    <source>
        <dbReference type="EMBL" id="ASP27895.1"/>
    </source>
</evidence>
<protein>
    <recommendedName>
        <fullName evidence="4">ABC-type quaternary amine transporter</fullName>
        <ecNumber evidence="4">7.6.2.9</ecNumber>
    </recommendedName>
</protein>
<evidence type="ECO:0000259" key="5">
    <source>
        <dbReference type="PROSITE" id="PS50893"/>
    </source>
</evidence>
<dbReference type="InterPro" id="IPR050093">
    <property type="entry name" value="ABC_SmlMolc_Importer"/>
</dbReference>
<organism evidence="6 7">
    <name type="scientific">Spiroplasma corruscae</name>
    <dbReference type="NCBI Taxonomy" id="216934"/>
    <lineage>
        <taxon>Bacteria</taxon>
        <taxon>Bacillati</taxon>
        <taxon>Mycoplasmatota</taxon>
        <taxon>Mollicutes</taxon>
        <taxon>Entomoplasmatales</taxon>
        <taxon>Spiroplasmataceae</taxon>
        <taxon>Spiroplasma</taxon>
    </lineage>
</organism>
<dbReference type="RefSeq" id="WP_094048147.1">
    <property type="nucleotide sequence ID" value="NZ_CP022535.1"/>
</dbReference>
<evidence type="ECO:0000256" key="2">
    <source>
        <dbReference type="ARBA" id="ARBA00022741"/>
    </source>
</evidence>
<keyword evidence="2" id="KW-0547">Nucleotide-binding</keyword>
<dbReference type="InterPro" id="IPR013611">
    <property type="entry name" value="Transp-assoc_OB_typ2"/>
</dbReference>
<dbReference type="SUPFAM" id="SSF50331">
    <property type="entry name" value="MOP-like"/>
    <property type="match status" value="1"/>
</dbReference>
<evidence type="ECO:0000256" key="4">
    <source>
        <dbReference type="ARBA" id="ARBA00066388"/>
    </source>
</evidence>
<dbReference type="GO" id="GO:0043190">
    <property type="term" value="C:ATP-binding cassette (ABC) transporter complex"/>
    <property type="evidence" value="ECO:0007669"/>
    <property type="project" value="InterPro"/>
</dbReference>
<dbReference type="Pfam" id="PF00005">
    <property type="entry name" value="ABC_tran"/>
    <property type="match status" value="1"/>
</dbReference>
<dbReference type="OrthoDB" id="9802264at2"/>
<dbReference type="GO" id="GO:0016887">
    <property type="term" value="F:ATP hydrolysis activity"/>
    <property type="evidence" value="ECO:0007669"/>
    <property type="project" value="InterPro"/>
</dbReference>
<dbReference type="KEGG" id="scou:SCORR_v1c01200"/>
<dbReference type="SMART" id="SM00382">
    <property type="entry name" value="AAA"/>
    <property type="match status" value="1"/>
</dbReference>
<feature type="domain" description="ABC transporter" evidence="5">
    <location>
        <begin position="8"/>
        <end position="238"/>
    </location>
</feature>
<dbReference type="GO" id="GO:0015418">
    <property type="term" value="F:ABC-type quaternary ammonium compound transporting activity"/>
    <property type="evidence" value="ECO:0007669"/>
    <property type="project" value="UniProtKB-EC"/>
</dbReference>
<evidence type="ECO:0000313" key="7">
    <source>
        <dbReference type="Proteomes" id="UP000203229"/>
    </source>
</evidence>
<keyword evidence="3 6" id="KW-0067">ATP-binding</keyword>
<accession>A0A222EN39</accession>
<dbReference type="FunFam" id="3.40.50.300:FF:000425">
    <property type="entry name" value="Probable ABC transporter, ATP-binding subunit"/>
    <property type="match status" value="1"/>
</dbReference>
<dbReference type="EC" id="7.6.2.9" evidence="4"/>
<evidence type="ECO:0000256" key="3">
    <source>
        <dbReference type="ARBA" id="ARBA00022840"/>
    </source>
</evidence>
<gene>
    <name evidence="6" type="primary">potA</name>
    <name evidence="6" type="ORF">SCORR_v1c01200</name>
</gene>
<keyword evidence="1" id="KW-0813">Transport</keyword>
<dbReference type="AlphaFoldDB" id="A0A222EN39"/>
<dbReference type="PANTHER" id="PTHR42781:SF4">
    <property type="entry name" value="SPERMIDINE_PUTRESCINE IMPORT ATP-BINDING PROTEIN POTA"/>
    <property type="match status" value="1"/>
</dbReference>
<dbReference type="InterPro" id="IPR017871">
    <property type="entry name" value="ABC_transporter-like_CS"/>
</dbReference>
<dbReference type="PANTHER" id="PTHR42781">
    <property type="entry name" value="SPERMIDINE/PUTRESCINE IMPORT ATP-BINDING PROTEIN POTA"/>
    <property type="match status" value="1"/>
</dbReference>
<dbReference type="NCBIfam" id="NF043075">
    <property type="entry name" value="MMSYN1_0197"/>
    <property type="match status" value="1"/>
</dbReference>
<dbReference type="PROSITE" id="PS00211">
    <property type="entry name" value="ABC_TRANSPORTER_1"/>
    <property type="match status" value="1"/>
</dbReference>
<reference evidence="6 7" key="1">
    <citation type="submission" date="2017-07" db="EMBL/GenBank/DDBJ databases">
        <title>Complete genome sequence of Spiroplasma corruscae EC-1 (DSM 19793).</title>
        <authorList>
            <person name="Tsai Y.-M."/>
            <person name="Lo W.-S."/>
            <person name="Kuo C.-H."/>
        </authorList>
    </citation>
    <scope>NUCLEOTIDE SEQUENCE [LARGE SCALE GENOMIC DNA]</scope>
    <source>
        <strain evidence="6 7">EC-1</strain>
    </source>
</reference>
<dbReference type="GO" id="GO:0005524">
    <property type="term" value="F:ATP binding"/>
    <property type="evidence" value="ECO:0007669"/>
    <property type="project" value="UniProtKB-KW"/>
</dbReference>
<dbReference type="InterPro" id="IPR008995">
    <property type="entry name" value="Mo/tungstate-bd_C_term_dom"/>
</dbReference>
<dbReference type="InterPro" id="IPR003593">
    <property type="entry name" value="AAA+_ATPase"/>
</dbReference>
<sequence>MKDKKNILEIRDLTKSYDGKVVLKGVSFNVKEGEFITLLGPSGCGKSTTLNIIGGREKQETGQILFEGKDLTPIPSNKRQINTIFQNYALFPHYDVYDNIAYGLRIKKTKEDLVTKEVSHYIKKFSLEGLENKRVHELSGGQKQRVAIARALILKPRILLLDEPMSALDVHLRKRMQDELKDLQEEVGITFILVTHDQEEALTLSDRIVVINDGAIQQIGTPQQIYNEPENRWVAKFIGSSNIIEDGEFVKDLKVKFDDKEFECTDKGFGDHQKNIDIVIRPEDILIDEPGKGYFDGVVENIIFKGVHYEITIKCLNRMYKSHTTQFHDFDKPVSVKWLPDDLHVMWKEVDE</sequence>
<dbReference type="InterPro" id="IPR003439">
    <property type="entry name" value="ABC_transporter-like_ATP-bd"/>
</dbReference>
<dbReference type="Gene3D" id="3.40.50.300">
    <property type="entry name" value="P-loop containing nucleotide triphosphate hydrolases"/>
    <property type="match status" value="1"/>
</dbReference>
<keyword evidence="7" id="KW-1185">Reference proteome</keyword>
<dbReference type="Gene3D" id="2.40.50.100">
    <property type="match status" value="1"/>
</dbReference>